<accession>A0A5D5AXA8</accession>
<name>A0A5D5AXA8_9EURY</name>
<dbReference type="Proteomes" id="UP000324104">
    <property type="component" value="Unassembled WGS sequence"/>
</dbReference>
<evidence type="ECO:0000313" key="4">
    <source>
        <dbReference type="Proteomes" id="UP000324104"/>
    </source>
</evidence>
<proteinExistence type="predicted"/>
<dbReference type="AlphaFoldDB" id="A0A5D5AXA8"/>
<feature type="coiled-coil region" evidence="1">
    <location>
        <begin position="10"/>
        <end position="51"/>
    </location>
</feature>
<dbReference type="Pfam" id="PF19111">
    <property type="entry name" value="DUF5798"/>
    <property type="match status" value="1"/>
</dbReference>
<dbReference type="RefSeq" id="WP_149080108.1">
    <property type="nucleotide sequence ID" value="NZ_VTAW01000002.1"/>
</dbReference>
<organism evidence="3 4">
    <name type="scientific">Natrialba swarupiae</name>
    <dbReference type="NCBI Taxonomy" id="2448032"/>
    <lineage>
        <taxon>Archaea</taxon>
        <taxon>Methanobacteriati</taxon>
        <taxon>Methanobacteriota</taxon>
        <taxon>Stenosarchaea group</taxon>
        <taxon>Halobacteria</taxon>
        <taxon>Halobacteriales</taxon>
        <taxon>Natrialbaceae</taxon>
        <taxon>Natrialba</taxon>
    </lineage>
</organism>
<keyword evidence="1" id="KW-0175">Coiled coil</keyword>
<feature type="compositionally biased region" description="Acidic residues" evidence="2">
    <location>
        <begin position="84"/>
        <end position="108"/>
    </location>
</feature>
<evidence type="ECO:0000256" key="2">
    <source>
        <dbReference type="SAM" id="MobiDB-lite"/>
    </source>
</evidence>
<dbReference type="InterPro" id="IPR043816">
    <property type="entry name" value="DUF5798"/>
</dbReference>
<feature type="region of interest" description="Disordered" evidence="2">
    <location>
        <begin position="84"/>
        <end position="116"/>
    </location>
</feature>
<protein>
    <submittedName>
        <fullName evidence="3">Uncharacterized protein</fullName>
    </submittedName>
</protein>
<keyword evidence="4" id="KW-1185">Reference proteome</keyword>
<reference evidence="3 4" key="1">
    <citation type="submission" date="2019-08" db="EMBL/GenBank/DDBJ databases">
        <title>Archaea genome.</title>
        <authorList>
            <person name="Kajale S."/>
            <person name="Shouche Y."/>
            <person name="Deshpande N."/>
            <person name="Sharma A."/>
        </authorList>
    </citation>
    <scope>NUCLEOTIDE SEQUENCE [LARGE SCALE GENOMIC DNA]</scope>
    <source>
        <strain evidence="3 4">ESP3B_9</strain>
    </source>
</reference>
<comment type="caution">
    <text evidence="3">The sequence shown here is derived from an EMBL/GenBank/DDBJ whole genome shotgun (WGS) entry which is preliminary data.</text>
</comment>
<sequence length="116" mass="12514">MGLGSTAKKIQGLSDRAEAMYKQVQQLQKRIIGLEEEMDDTHETVKRLDHQLTEQRALLVAIAEEQGLDGEQILADAAIDEAELEAEPDDEGDAAITEAEGESTEGSDAETATSAE</sequence>
<dbReference type="EMBL" id="VTAW01000002">
    <property type="protein sequence ID" value="TYT63641.1"/>
    <property type="molecule type" value="Genomic_DNA"/>
</dbReference>
<gene>
    <name evidence="3" type="ORF">FYC77_03410</name>
</gene>
<evidence type="ECO:0000256" key="1">
    <source>
        <dbReference type="SAM" id="Coils"/>
    </source>
</evidence>
<evidence type="ECO:0000313" key="3">
    <source>
        <dbReference type="EMBL" id="TYT63641.1"/>
    </source>
</evidence>